<dbReference type="AlphaFoldDB" id="A0A3F2RVR6"/>
<evidence type="ECO:0000313" key="15">
    <source>
        <dbReference type="Proteomes" id="UP000277300"/>
    </source>
</evidence>
<dbReference type="EMBL" id="JPWU03000212">
    <property type="protein sequence ID" value="KAG2522444.1"/>
    <property type="molecule type" value="Genomic_DNA"/>
</dbReference>
<dbReference type="Proteomes" id="UP000285883">
    <property type="component" value="Unassembled WGS sequence"/>
</dbReference>
<dbReference type="Proteomes" id="UP000277300">
    <property type="component" value="Unassembled WGS sequence"/>
</dbReference>
<evidence type="ECO:0000256" key="1">
    <source>
        <dbReference type="ARBA" id="ARBA00004477"/>
    </source>
</evidence>
<protein>
    <recommendedName>
        <fullName evidence="3">ER membrane protein complex subunit 6</fullName>
    </recommendedName>
</protein>
<proteinExistence type="inferred from homology"/>
<dbReference type="EMBL" id="MAYM02002313">
    <property type="protein sequence ID" value="RLM96875.1"/>
    <property type="molecule type" value="Genomic_DNA"/>
</dbReference>
<dbReference type="PANTHER" id="PTHR20994:SF0">
    <property type="entry name" value="ER MEMBRANE PROTEIN COMPLEX SUBUNIT 6"/>
    <property type="match status" value="1"/>
</dbReference>
<accession>A0A3F2RVR6</accession>
<evidence type="ECO:0000256" key="7">
    <source>
        <dbReference type="ARBA" id="ARBA00023136"/>
    </source>
</evidence>
<dbReference type="STRING" id="325452.A0A3F2RVR6"/>
<dbReference type="InterPro" id="IPR008504">
    <property type="entry name" value="Emc6"/>
</dbReference>
<sequence length="114" mass="12918">MWDKMEALQDKRVEFFSMENMKSNEKAVEYVHTSMCVIAGCIAGITGMTSLQGFAFLAAAYITTAVTLFVFKLRMDVKVYFNTNAFSFIFAGVMSQALSFILFWTLSYGLVHIY</sequence>
<keyword evidence="7 8" id="KW-0472">Membrane</keyword>
<comment type="caution">
    <text evidence="12">The sequence shown here is derived from an EMBL/GenBank/DDBJ whole genome shotgun (WGS) entry which is preliminary data.</text>
</comment>
<organism evidence="12 15">
    <name type="scientific">Phytophthora kernoviae</name>
    <dbReference type="NCBI Taxonomy" id="325452"/>
    <lineage>
        <taxon>Eukaryota</taxon>
        <taxon>Sar</taxon>
        <taxon>Stramenopiles</taxon>
        <taxon>Oomycota</taxon>
        <taxon>Peronosporomycetes</taxon>
        <taxon>Peronosporales</taxon>
        <taxon>Peronosporaceae</taxon>
        <taxon>Phytophthora</taxon>
    </lineage>
</organism>
<comment type="subcellular location">
    <subcellularLocation>
        <location evidence="1">Endoplasmic reticulum membrane</location>
        <topology evidence="1">Multi-pass membrane protein</topology>
    </subcellularLocation>
</comment>
<reference evidence="9" key="3">
    <citation type="submission" date="2020-06" db="EMBL/GenBank/DDBJ databases">
        <authorList>
            <person name="Studholme D.J."/>
        </authorList>
    </citation>
    <scope>NUCLEOTIDE SEQUENCE</scope>
    <source>
        <strain evidence="9">NZFS 2646</strain>
        <strain evidence="10">NZFS 3630</strain>
    </source>
</reference>
<dbReference type="EMBL" id="MBDN02000274">
    <property type="protein sequence ID" value="RLN77023.1"/>
    <property type="molecule type" value="Genomic_DNA"/>
</dbReference>
<evidence type="ECO:0000256" key="6">
    <source>
        <dbReference type="ARBA" id="ARBA00022989"/>
    </source>
</evidence>
<name>A0A3F2RVR6_9STRA</name>
<gene>
    <name evidence="11" type="ORF">BBI17_005235</name>
    <name evidence="13" type="ORF">BBJ29_001780</name>
    <name evidence="14" type="ORF">BBO99_00007062</name>
    <name evidence="12" type="ORF">BBP00_00003325</name>
    <name evidence="9" type="ORF">JM16_006287</name>
    <name evidence="10" type="ORF">JM18_006153</name>
</gene>
<comment type="similarity">
    <text evidence="2">Belongs to the EMC6 family.</text>
</comment>
<keyword evidence="17" id="KW-1185">Reference proteome</keyword>
<dbReference type="Proteomes" id="UP000284657">
    <property type="component" value="Unassembled WGS sequence"/>
</dbReference>
<evidence type="ECO:0000313" key="11">
    <source>
        <dbReference type="EMBL" id="RLM96875.1"/>
    </source>
</evidence>
<evidence type="ECO:0000313" key="14">
    <source>
        <dbReference type="EMBL" id="RLN77023.1"/>
    </source>
</evidence>
<evidence type="ECO:0000256" key="2">
    <source>
        <dbReference type="ARBA" id="ARBA00009436"/>
    </source>
</evidence>
<dbReference type="GO" id="GO:0034975">
    <property type="term" value="P:protein folding in endoplasmic reticulum"/>
    <property type="evidence" value="ECO:0007669"/>
    <property type="project" value="TreeGrafter"/>
</dbReference>
<reference evidence="9" key="1">
    <citation type="journal article" date="2015" name="Genom Data">
        <title>Genome sequences of six Phytophthora species associated with forests in New Zealand.</title>
        <authorList>
            <person name="Studholme D.J."/>
            <person name="McDougal R.L."/>
            <person name="Sambles C."/>
            <person name="Hansen E."/>
            <person name="Hardy G."/>
            <person name="Grant M."/>
            <person name="Ganley R.J."/>
            <person name="Williams N.M."/>
        </authorList>
    </citation>
    <scope>NUCLEOTIDE SEQUENCE</scope>
    <source>
        <strain evidence="9">NZFS 2646</strain>
        <strain evidence="10">NZFS 3630</strain>
    </source>
</reference>
<dbReference type="EMBL" id="MBAD02000442">
    <property type="protein sequence ID" value="RLN67688.1"/>
    <property type="molecule type" value="Genomic_DNA"/>
</dbReference>
<dbReference type="Proteomes" id="UP000785171">
    <property type="component" value="Unassembled WGS sequence"/>
</dbReference>
<keyword evidence="5" id="KW-0256">Endoplasmic reticulum</keyword>
<dbReference type="Proteomes" id="UP000792063">
    <property type="component" value="Unassembled WGS sequence"/>
</dbReference>
<evidence type="ECO:0000256" key="8">
    <source>
        <dbReference type="SAM" id="Phobius"/>
    </source>
</evidence>
<dbReference type="OrthoDB" id="16510at2759"/>
<evidence type="ECO:0000313" key="12">
    <source>
        <dbReference type="EMBL" id="RLN64661.1"/>
    </source>
</evidence>
<dbReference type="EMBL" id="JPWV03000202">
    <property type="protein sequence ID" value="KAG2521349.1"/>
    <property type="molecule type" value="Genomic_DNA"/>
</dbReference>
<evidence type="ECO:0000256" key="3">
    <source>
        <dbReference type="ARBA" id="ARBA00020827"/>
    </source>
</evidence>
<dbReference type="EMBL" id="MBDO02000068">
    <property type="protein sequence ID" value="RLN64661.1"/>
    <property type="molecule type" value="Genomic_DNA"/>
</dbReference>
<evidence type="ECO:0000256" key="5">
    <source>
        <dbReference type="ARBA" id="ARBA00022824"/>
    </source>
</evidence>
<dbReference type="PANTHER" id="PTHR20994">
    <property type="entry name" value="ER MEMBRANE PROTEIN COMPLEX SUBUNIT 6"/>
    <property type="match status" value="1"/>
</dbReference>
<reference evidence="15 16" key="2">
    <citation type="submission" date="2018-07" db="EMBL/GenBank/DDBJ databases">
        <title>Genome sequencing of oomycete isolates from Chile give support for New Zealand origin for Phytophthora kernoviae and make available the first Nothophytophthora sp. genome.</title>
        <authorList>
            <person name="Studholme D.J."/>
            <person name="Sanfuentes E."/>
            <person name="Panda P."/>
            <person name="Hill R."/>
            <person name="Sambles C."/>
            <person name="Grant M."/>
            <person name="Williams N.M."/>
            <person name="Mcdougal R.L."/>
        </authorList>
    </citation>
    <scope>NUCLEOTIDE SEQUENCE [LARGE SCALE GENOMIC DNA]</scope>
    <source>
        <strain evidence="11">Chile2</strain>
        <strain evidence="14">Chile4</strain>
        <strain evidence="12">Chile6</strain>
        <strain evidence="13">Chile7</strain>
    </source>
</reference>
<dbReference type="GO" id="GO:0072546">
    <property type="term" value="C:EMC complex"/>
    <property type="evidence" value="ECO:0007669"/>
    <property type="project" value="InterPro"/>
</dbReference>
<feature type="transmembrane region" description="Helical" evidence="8">
    <location>
        <begin position="85"/>
        <end position="106"/>
    </location>
</feature>
<evidence type="ECO:0000313" key="13">
    <source>
        <dbReference type="EMBL" id="RLN67688.1"/>
    </source>
</evidence>
<feature type="transmembrane region" description="Helical" evidence="8">
    <location>
        <begin position="27"/>
        <end position="48"/>
    </location>
</feature>
<evidence type="ECO:0000256" key="4">
    <source>
        <dbReference type="ARBA" id="ARBA00022692"/>
    </source>
</evidence>
<evidence type="ECO:0000313" key="16">
    <source>
        <dbReference type="Proteomes" id="UP000284657"/>
    </source>
</evidence>
<evidence type="ECO:0000313" key="10">
    <source>
        <dbReference type="EMBL" id="KAG2522444.1"/>
    </source>
</evidence>
<evidence type="ECO:0000313" key="9">
    <source>
        <dbReference type="EMBL" id="KAG2521349.1"/>
    </source>
</evidence>
<keyword evidence="6 8" id="KW-1133">Transmembrane helix</keyword>
<dbReference type="InterPro" id="IPR029008">
    <property type="entry name" value="EMC6-like"/>
</dbReference>
<feature type="transmembrane region" description="Helical" evidence="8">
    <location>
        <begin position="54"/>
        <end position="73"/>
    </location>
</feature>
<evidence type="ECO:0000313" key="17">
    <source>
        <dbReference type="Proteomes" id="UP000285624"/>
    </source>
</evidence>
<keyword evidence="4 8" id="KW-0812">Transmembrane</keyword>
<dbReference type="Pfam" id="PF07019">
    <property type="entry name" value="EMC6"/>
    <property type="match status" value="1"/>
</dbReference>
<dbReference type="GO" id="GO:0000045">
    <property type="term" value="P:autophagosome assembly"/>
    <property type="evidence" value="ECO:0007669"/>
    <property type="project" value="TreeGrafter"/>
</dbReference>
<dbReference type="Proteomes" id="UP000285624">
    <property type="component" value="Unassembled WGS sequence"/>
</dbReference>